<protein>
    <recommendedName>
        <fullName evidence="3">carbamoyl-phosphate synthase (glutamine-hydrolyzing)</fullName>
        <ecNumber evidence="3">6.3.5.5</ecNumber>
    </recommendedName>
</protein>
<dbReference type="PROSITE" id="PS51273">
    <property type="entry name" value="GATASE_TYPE_1"/>
    <property type="match status" value="1"/>
</dbReference>
<evidence type="ECO:0000256" key="2">
    <source>
        <dbReference type="ARBA" id="ARBA00007800"/>
    </source>
</evidence>
<dbReference type="PANTHER" id="PTHR43418">
    <property type="entry name" value="MULTIFUNCTIONAL TRYPTOPHAN BIOSYNTHESIS PROTEIN-RELATED"/>
    <property type="match status" value="1"/>
</dbReference>
<dbReference type="InterPro" id="IPR050472">
    <property type="entry name" value="Anth_synth/Amidotransfase"/>
</dbReference>
<evidence type="ECO:0000256" key="3">
    <source>
        <dbReference type="ARBA" id="ARBA00012738"/>
    </source>
</evidence>
<dbReference type="EMBL" id="AMCI01002315">
    <property type="protein sequence ID" value="EJX03068.1"/>
    <property type="molecule type" value="Genomic_DNA"/>
</dbReference>
<dbReference type="InterPro" id="IPR017926">
    <property type="entry name" value="GATASE"/>
</dbReference>
<dbReference type="Pfam" id="PF00117">
    <property type="entry name" value="GATase"/>
    <property type="match status" value="1"/>
</dbReference>
<dbReference type="PRINTS" id="PR00096">
    <property type="entry name" value="GATASE"/>
</dbReference>
<dbReference type="CDD" id="cd01744">
    <property type="entry name" value="GATase1_CPSase"/>
    <property type="match status" value="1"/>
</dbReference>
<gene>
    <name evidence="7" type="ORF">EVA_08825</name>
</gene>
<feature type="domain" description="Carbamoyl-phosphate synthase small subunit N-terminal" evidence="6">
    <location>
        <begin position="1"/>
        <end position="54"/>
    </location>
</feature>
<organism evidence="7">
    <name type="scientific">gut metagenome</name>
    <dbReference type="NCBI Taxonomy" id="749906"/>
    <lineage>
        <taxon>unclassified sequences</taxon>
        <taxon>metagenomes</taxon>
        <taxon>organismal metagenomes</taxon>
    </lineage>
</organism>
<dbReference type="EC" id="6.3.5.5" evidence="3"/>
<dbReference type="PANTHER" id="PTHR43418:SF7">
    <property type="entry name" value="CARBAMOYL-PHOSPHATE SYNTHASE SMALL CHAIN"/>
    <property type="match status" value="1"/>
</dbReference>
<dbReference type="SMART" id="SM01097">
    <property type="entry name" value="CPSase_sm_chain"/>
    <property type="match status" value="1"/>
</dbReference>
<sequence>MIVGEYNDHPSNFRCTKTLSEIMVDYDIPGIEGIDTRSLTRHLRDHGSCRGMFAGIGMPREEALELIRSAHPRTDAVSRVSCRKPWRSRTANHKFHVVVVDCGLKMSILRCLNERGCNLTVVPYNTTAEQVLELKPDGLFVTSGPGAPDDARPVIDLIRDLRGKLPIFGVDLGHLLIARAYGASTERMKSGHRGGNHPVRDLRSGKVSITAQSHDYAVCEDSLVGTGLEVIMRDLTDNVVEGCQCKEDHTLSAQFHPEGAPGPQDAIYLFDEFVDLMKEVRHNA</sequence>
<comment type="similarity">
    <text evidence="2">Belongs to the CarA family.</text>
</comment>
<proteinExistence type="inferred from homology"/>
<dbReference type="Pfam" id="PF00988">
    <property type="entry name" value="CPSase_sm_chain"/>
    <property type="match status" value="1"/>
</dbReference>
<evidence type="ECO:0000256" key="5">
    <source>
        <dbReference type="ARBA" id="ARBA00048816"/>
    </source>
</evidence>
<comment type="catalytic activity">
    <reaction evidence="5">
        <text>hydrogencarbonate + L-glutamine + 2 ATP + H2O = carbamoyl phosphate + L-glutamate + 2 ADP + phosphate + 2 H(+)</text>
        <dbReference type="Rhea" id="RHEA:18633"/>
        <dbReference type="ChEBI" id="CHEBI:15377"/>
        <dbReference type="ChEBI" id="CHEBI:15378"/>
        <dbReference type="ChEBI" id="CHEBI:17544"/>
        <dbReference type="ChEBI" id="CHEBI:29985"/>
        <dbReference type="ChEBI" id="CHEBI:30616"/>
        <dbReference type="ChEBI" id="CHEBI:43474"/>
        <dbReference type="ChEBI" id="CHEBI:58228"/>
        <dbReference type="ChEBI" id="CHEBI:58359"/>
        <dbReference type="ChEBI" id="CHEBI:456216"/>
        <dbReference type="EC" id="6.3.5.5"/>
    </reaction>
</comment>
<reference evidence="7" key="1">
    <citation type="journal article" date="2012" name="PLoS ONE">
        <title>Gene sets for utilization of primary and secondary nutrition supplies in the distal gut of endangered iberian lynx.</title>
        <authorList>
            <person name="Alcaide M."/>
            <person name="Messina E."/>
            <person name="Richter M."/>
            <person name="Bargiela R."/>
            <person name="Peplies J."/>
            <person name="Huws S.A."/>
            <person name="Newbold C.J."/>
            <person name="Golyshin P.N."/>
            <person name="Simon M.A."/>
            <person name="Lopez G."/>
            <person name="Yakimov M.M."/>
            <person name="Ferrer M."/>
        </authorList>
    </citation>
    <scope>NUCLEOTIDE SEQUENCE</scope>
</reference>
<dbReference type="InterPro" id="IPR035686">
    <property type="entry name" value="CPSase_GATase1"/>
</dbReference>
<name>J9GLM6_9ZZZZ</name>
<dbReference type="GO" id="GO:0004088">
    <property type="term" value="F:carbamoyl-phosphate synthase (glutamine-hydrolyzing) activity"/>
    <property type="evidence" value="ECO:0007669"/>
    <property type="project" value="UniProtKB-EC"/>
</dbReference>
<dbReference type="InterPro" id="IPR002474">
    <property type="entry name" value="CarbamoylP_synth_ssu_N"/>
</dbReference>
<dbReference type="NCBIfam" id="NF009475">
    <property type="entry name" value="PRK12838.1"/>
    <property type="match status" value="1"/>
</dbReference>
<dbReference type="SUPFAM" id="SSF52317">
    <property type="entry name" value="Class I glutamine amidotransferase-like"/>
    <property type="match status" value="1"/>
</dbReference>
<evidence type="ECO:0000256" key="1">
    <source>
        <dbReference type="ARBA" id="ARBA00005077"/>
    </source>
</evidence>
<dbReference type="Gene3D" id="3.50.30.20">
    <property type="entry name" value="Carbamoyl-phosphate synthase small subunit, N-terminal domain"/>
    <property type="match status" value="1"/>
</dbReference>
<evidence type="ECO:0000313" key="7">
    <source>
        <dbReference type="EMBL" id="EJX03068.1"/>
    </source>
</evidence>
<dbReference type="SUPFAM" id="SSF52021">
    <property type="entry name" value="Carbamoyl phosphate synthetase, small subunit N-terminal domain"/>
    <property type="match status" value="1"/>
</dbReference>
<comment type="caution">
    <text evidence="7">The sequence shown here is derived from an EMBL/GenBank/DDBJ whole genome shotgun (WGS) entry which is preliminary data.</text>
</comment>
<evidence type="ECO:0000259" key="6">
    <source>
        <dbReference type="SMART" id="SM01097"/>
    </source>
</evidence>
<evidence type="ECO:0000256" key="4">
    <source>
        <dbReference type="ARBA" id="ARBA00022962"/>
    </source>
</evidence>
<accession>J9GLM6</accession>
<keyword evidence="4" id="KW-0315">Glutamine amidotransferase</keyword>
<dbReference type="Gene3D" id="3.40.50.880">
    <property type="match status" value="1"/>
</dbReference>
<comment type="pathway">
    <text evidence="1">Amino-acid biosynthesis; L-arginine biosynthesis; carbamoyl phosphate from bicarbonate: step 1/1.</text>
</comment>
<dbReference type="PRINTS" id="PR00099">
    <property type="entry name" value="CPSGATASE"/>
</dbReference>
<dbReference type="AlphaFoldDB" id="J9GLM6"/>
<dbReference type="InterPro" id="IPR029062">
    <property type="entry name" value="Class_I_gatase-like"/>
</dbReference>
<dbReference type="InterPro" id="IPR036480">
    <property type="entry name" value="CarbP_synth_ssu_N_sf"/>
</dbReference>